<dbReference type="RefSeq" id="WP_190043041.1">
    <property type="nucleotide sequence ID" value="NZ_BNBE01000002.1"/>
</dbReference>
<reference evidence="3" key="2">
    <citation type="submission" date="2020-09" db="EMBL/GenBank/DDBJ databases">
        <authorList>
            <person name="Sun Q."/>
            <person name="Ohkuma M."/>
        </authorList>
    </citation>
    <scope>NUCLEOTIDE SEQUENCE</scope>
    <source>
        <strain evidence="3">JCM 4122</strain>
    </source>
</reference>
<evidence type="ECO:0000256" key="1">
    <source>
        <dbReference type="SAM" id="MobiDB-lite"/>
    </source>
</evidence>
<dbReference type="CDD" id="cd07817">
    <property type="entry name" value="SRPBCC_8"/>
    <property type="match status" value="1"/>
</dbReference>
<feature type="region of interest" description="Disordered" evidence="1">
    <location>
        <begin position="87"/>
        <end position="124"/>
    </location>
</feature>
<keyword evidence="4" id="KW-1185">Reference proteome</keyword>
<dbReference type="EMBL" id="BNBE01000002">
    <property type="protein sequence ID" value="GHG11355.1"/>
    <property type="molecule type" value="Genomic_DNA"/>
</dbReference>
<dbReference type="Gene3D" id="3.30.530.20">
    <property type="match status" value="1"/>
</dbReference>
<feature type="compositionally biased region" description="Acidic residues" evidence="1">
    <location>
        <begin position="282"/>
        <end position="344"/>
    </location>
</feature>
<dbReference type="InterPro" id="IPR005031">
    <property type="entry name" value="COQ10_START"/>
</dbReference>
<feature type="region of interest" description="Disordered" evidence="1">
    <location>
        <begin position="268"/>
        <end position="354"/>
    </location>
</feature>
<dbReference type="Pfam" id="PF03364">
    <property type="entry name" value="Polyketide_cyc"/>
    <property type="match status" value="1"/>
</dbReference>
<feature type="domain" description="Coenzyme Q-binding protein COQ10 START" evidence="2">
    <location>
        <begin position="134"/>
        <end position="254"/>
    </location>
</feature>
<sequence length="354" mass="38704">MAETKGAPRRTKGRSGGSSGGSKAQKVLDRNPGAHRLAEEFESYLQARLEKVLTGVGHRVGDVAERVAEGRVGPGTVLHGAKRAVLDKVVPGGGSDGSDGSNEPDGSDGSSGEPRSSASNAGGKSLTIVEDVDVGVPVEEAYDQWTQFQEFGRFAKGVVSVDQEDDTTTHWRVKVARSSRAWTGTITEQIPDERIAWSSEGAKGTTRGVVTFHPLGENLTKVLLVMEYHPKGLVEKTGALVRAQGRRARLDLKAFRTFVMMRGEASGGWRGEIRDGEVVAGPEEDGEDEEYEGEEYEDEDEGAYEDEEEDQEQEEDRDREEPEDAYEEDEEADDEEADDTEADDEPRTRRSRGR</sequence>
<dbReference type="PANTHER" id="PTHR33824">
    <property type="entry name" value="POLYKETIDE CYCLASE/DEHYDRASE AND LIPID TRANSPORT SUPERFAMILY PROTEIN"/>
    <property type="match status" value="1"/>
</dbReference>
<dbReference type="Proteomes" id="UP000632849">
    <property type="component" value="Unassembled WGS sequence"/>
</dbReference>
<protein>
    <recommendedName>
        <fullName evidence="2">Coenzyme Q-binding protein COQ10 START domain-containing protein</fullName>
    </recommendedName>
</protein>
<evidence type="ECO:0000259" key="2">
    <source>
        <dbReference type="Pfam" id="PF03364"/>
    </source>
</evidence>
<dbReference type="InterPro" id="IPR047137">
    <property type="entry name" value="ORF3"/>
</dbReference>
<feature type="region of interest" description="Disordered" evidence="1">
    <location>
        <begin position="1"/>
        <end position="34"/>
    </location>
</feature>
<gene>
    <name evidence="3" type="ORF">GCM10017667_50360</name>
</gene>
<organism evidence="3 4">
    <name type="scientific">Streptomyces filamentosus</name>
    <name type="common">Streptomyces roseosporus</name>
    <dbReference type="NCBI Taxonomy" id="67294"/>
    <lineage>
        <taxon>Bacteria</taxon>
        <taxon>Bacillati</taxon>
        <taxon>Actinomycetota</taxon>
        <taxon>Actinomycetes</taxon>
        <taxon>Kitasatosporales</taxon>
        <taxon>Streptomycetaceae</taxon>
        <taxon>Streptomyces</taxon>
    </lineage>
</organism>
<dbReference type="SUPFAM" id="SSF55961">
    <property type="entry name" value="Bet v1-like"/>
    <property type="match status" value="1"/>
</dbReference>
<comment type="caution">
    <text evidence="3">The sequence shown here is derived from an EMBL/GenBank/DDBJ whole genome shotgun (WGS) entry which is preliminary data.</text>
</comment>
<name>A0A919BTG2_STRFL</name>
<evidence type="ECO:0000313" key="4">
    <source>
        <dbReference type="Proteomes" id="UP000632849"/>
    </source>
</evidence>
<evidence type="ECO:0000313" key="3">
    <source>
        <dbReference type="EMBL" id="GHG11355.1"/>
    </source>
</evidence>
<feature type="compositionally biased region" description="Low complexity" evidence="1">
    <location>
        <begin position="98"/>
        <end position="121"/>
    </location>
</feature>
<accession>A0A919BTG2</accession>
<dbReference type="AlphaFoldDB" id="A0A919BTG2"/>
<proteinExistence type="predicted"/>
<dbReference type="PANTHER" id="PTHR33824:SF7">
    <property type="entry name" value="POLYKETIDE CYCLASE_DEHYDRASE AND LIPID TRANSPORT SUPERFAMILY PROTEIN"/>
    <property type="match status" value="1"/>
</dbReference>
<reference evidence="3" key="1">
    <citation type="journal article" date="2014" name="Int. J. Syst. Evol. Microbiol.">
        <title>Complete genome sequence of Corynebacterium casei LMG S-19264T (=DSM 44701T), isolated from a smear-ripened cheese.</title>
        <authorList>
            <consortium name="US DOE Joint Genome Institute (JGI-PGF)"/>
            <person name="Walter F."/>
            <person name="Albersmeier A."/>
            <person name="Kalinowski J."/>
            <person name="Ruckert C."/>
        </authorList>
    </citation>
    <scope>NUCLEOTIDE SEQUENCE</scope>
    <source>
        <strain evidence="3">JCM 4122</strain>
    </source>
</reference>
<dbReference type="InterPro" id="IPR023393">
    <property type="entry name" value="START-like_dom_sf"/>
</dbReference>